<comment type="caution">
    <text evidence="4">The sequence shown here is derived from an EMBL/GenBank/DDBJ whole genome shotgun (WGS) entry which is preliminary data.</text>
</comment>
<dbReference type="SUPFAM" id="SSF57196">
    <property type="entry name" value="EGF/Laminin"/>
    <property type="match status" value="1"/>
</dbReference>
<name>A0ABN8P1J8_9CNID</name>
<dbReference type="PROSITE" id="PS00022">
    <property type="entry name" value="EGF_1"/>
    <property type="match status" value="1"/>
</dbReference>
<comment type="caution">
    <text evidence="1">Lacks conserved residue(s) required for the propagation of feature annotation.</text>
</comment>
<keyword evidence="2" id="KW-1133">Transmembrane helix</keyword>
<keyword evidence="2" id="KW-0472">Membrane</keyword>
<proteinExistence type="predicted"/>
<feature type="domain" description="EGF-like" evidence="3">
    <location>
        <begin position="137"/>
        <end position="175"/>
    </location>
</feature>
<dbReference type="CDD" id="cd00054">
    <property type="entry name" value="EGF_CA"/>
    <property type="match status" value="1"/>
</dbReference>
<keyword evidence="2" id="KW-0812">Transmembrane</keyword>
<keyword evidence="5" id="KW-1185">Reference proteome</keyword>
<feature type="transmembrane region" description="Helical" evidence="2">
    <location>
        <begin position="20"/>
        <end position="39"/>
    </location>
</feature>
<gene>
    <name evidence="4" type="ORF">PLOB_00034261</name>
</gene>
<feature type="disulfide bond" evidence="1">
    <location>
        <begin position="146"/>
        <end position="163"/>
    </location>
</feature>
<dbReference type="EMBL" id="CALNXK010000047">
    <property type="protein sequence ID" value="CAH3129736.1"/>
    <property type="molecule type" value="Genomic_DNA"/>
</dbReference>
<evidence type="ECO:0000256" key="2">
    <source>
        <dbReference type="SAM" id="Phobius"/>
    </source>
</evidence>
<accession>A0ABN8P1J8</accession>
<keyword evidence="1" id="KW-1015">Disulfide bond</keyword>
<dbReference type="PROSITE" id="PS50026">
    <property type="entry name" value="EGF_3"/>
    <property type="match status" value="1"/>
</dbReference>
<evidence type="ECO:0000313" key="4">
    <source>
        <dbReference type="EMBL" id="CAH3129736.1"/>
    </source>
</evidence>
<sequence>MCLIPIQKNWCQRLNTSKEMSLKVAIAWIILTFIAFIHISKYNAQLQRSEQKNLHFGNFKEFLNHMLNISQVLSFVNVNDYTDCGFQCLANVACLSFNYAILPNSSSTLHFCQLLATDKYNHSTAFVQSDHFHHYTIASPCESFPCQDGGTCRPLYDKNDMVCECPDGRNGTHCEKGWFKINTEEVCFGAKNDSYGTFNIQKTGNIFAFKLAHLSGGVSCVAGLNSATKWGCTSRLNTHITNSNNFRLFPTNESETSPGFDPHLFYTLPGFHYNSSAIEFRFFSSAIWVHTGQEFRIWYGEDLINKDEENNLLNKSCIDVYGFY</sequence>
<feature type="disulfide bond" evidence="1">
    <location>
        <begin position="165"/>
        <end position="174"/>
    </location>
</feature>
<evidence type="ECO:0000256" key="1">
    <source>
        <dbReference type="PROSITE-ProRule" id="PRU00076"/>
    </source>
</evidence>
<dbReference type="Proteomes" id="UP001159405">
    <property type="component" value="Unassembled WGS sequence"/>
</dbReference>
<keyword evidence="1" id="KW-0245">EGF-like domain</keyword>
<reference evidence="4 5" key="1">
    <citation type="submission" date="2022-05" db="EMBL/GenBank/DDBJ databases">
        <authorList>
            <consortium name="Genoscope - CEA"/>
            <person name="William W."/>
        </authorList>
    </citation>
    <scope>NUCLEOTIDE SEQUENCE [LARGE SCALE GENOMIC DNA]</scope>
</reference>
<evidence type="ECO:0000259" key="3">
    <source>
        <dbReference type="PROSITE" id="PS50026"/>
    </source>
</evidence>
<dbReference type="Gene3D" id="2.10.25.10">
    <property type="entry name" value="Laminin"/>
    <property type="match status" value="1"/>
</dbReference>
<organism evidence="4 5">
    <name type="scientific">Porites lobata</name>
    <dbReference type="NCBI Taxonomy" id="104759"/>
    <lineage>
        <taxon>Eukaryota</taxon>
        <taxon>Metazoa</taxon>
        <taxon>Cnidaria</taxon>
        <taxon>Anthozoa</taxon>
        <taxon>Hexacorallia</taxon>
        <taxon>Scleractinia</taxon>
        <taxon>Fungiina</taxon>
        <taxon>Poritidae</taxon>
        <taxon>Porites</taxon>
    </lineage>
</organism>
<evidence type="ECO:0000313" key="5">
    <source>
        <dbReference type="Proteomes" id="UP001159405"/>
    </source>
</evidence>
<protein>
    <recommendedName>
        <fullName evidence="3">EGF-like domain-containing protein</fullName>
    </recommendedName>
</protein>
<dbReference type="InterPro" id="IPR000742">
    <property type="entry name" value="EGF"/>
</dbReference>